<accession>A0ABP9P1D5</accession>
<proteinExistence type="predicted"/>
<evidence type="ECO:0000256" key="3">
    <source>
        <dbReference type="ARBA" id="ARBA00023163"/>
    </source>
</evidence>
<keyword evidence="3" id="KW-0804">Transcription</keyword>
<dbReference type="SUPFAM" id="SSF53822">
    <property type="entry name" value="Periplasmic binding protein-like I"/>
    <property type="match status" value="1"/>
</dbReference>
<evidence type="ECO:0000256" key="1">
    <source>
        <dbReference type="ARBA" id="ARBA00023015"/>
    </source>
</evidence>
<dbReference type="EMBL" id="BAABJO010000030">
    <property type="protein sequence ID" value="GAA5134809.1"/>
    <property type="molecule type" value="Genomic_DNA"/>
</dbReference>
<dbReference type="Gene3D" id="3.40.50.2300">
    <property type="match status" value="2"/>
</dbReference>
<gene>
    <name evidence="5" type="ORF">GCM10023320_63360</name>
</gene>
<dbReference type="PROSITE" id="PS50932">
    <property type="entry name" value="HTH_LACI_2"/>
    <property type="match status" value="1"/>
</dbReference>
<keyword evidence="1" id="KW-0805">Transcription regulation</keyword>
<dbReference type="GO" id="GO:0003677">
    <property type="term" value="F:DNA binding"/>
    <property type="evidence" value="ECO:0007669"/>
    <property type="project" value="UniProtKB-KW"/>
</dbReference>
<organism evidence="5 6">
    <name type="scientific">Pseudonocardia adelaidensis</name>
    <dbReference type="NCBI Taxonomy" id="648754"/>
    <lineage>
        <taxon>Bacteria</taxon>
        <taxon>Bacillati</taxon>
        <taxon>Actinomycetota</taxon>
        <taxon>Actinomycetes</taxon>
        <taxon>Pseudonocardiales</taxon>
        <taxon>Pseudonocardiaceae</taxon>
        <taxon>Pseudonocardia</taxon>
    </lineage>
</organism>
<keyword evidence="6" id="KW-1185">Reference proteome</keyword>
<protein>
    <submittedName>
        <fullName evidence="5">LacI family DNA-binding transcriptional regulator</fullName>
    </submittedName>
</protein>
<dbReference type="InterPro" id="IPR028082">
    <property type="entry name" value="Peripla_BP_I"/>
</dbReference>
<dbReference type="InterPro" id="IPR010982">
    <property type="entry name" value="Lambda_DNA-bd_dom_sf"/>
</dbReference>
<dbReference type="Pfam" id="PF13377">
    <property type="entry name" value="Peripla_BP_3"/>
    <property type="match status" value="1"/>
</dbReference>
<dbReference type="Pfam" id="PF00356">
    <property type="entry name" value="LacI"/>
    <property type="match status" value="1"/>
</dbReference>
<feature type="domain" description="HTH lacI-type" evidence="4">
    <location>
        <begin position="3"/>
        <end position="58"/>
    </location>
</feature>
<evidence type="ECO:0000313" key="5">
    <source>
        <dbReference type="EMBL" id="GAA5134809.1"/>
    </source>
</evidence>
<keyword evidence="2 5" id="KW-0238">DNA-binding</keyword>
<name>A0ABP9P1D5_9PSEU</name>
<dbReference type="PROSITE" id="PS00356">
    <property type="entry name" value="HTH_LACI_1"/>
    <property type="match status" value="1"/>
</dbReference>
<dbReference type="PANTHER" id="PTHR30146">
    <property type="entry name" value="LACI-RELATED TRANSCRIPTIONAL REPRESSOR"/>
    <property type="match status" value="1"/>
</dbReference>
<dbReference type="SUPFAM" id="SSF47413">
    <property type="entry name" value="lambda repressor-like DNA-binding domains"/>
    <property type="match status" value="1"/>
</dbReference>
<dbReference type="PANTHER" id="PTHR30146:SF153">
    <property type="entry name" value="LACTOSE OPERON REPRESSOR"/>
    <property type="match status" value="1"/>
</dbReference>
<evidence type="ECO:0000313" key="6">
    <source>
        <dbReference type="Proteomes" id="UP001500804"/>
    </source>
</evidence>
<dbReference type="RefSeq" id="WP_345610124.1">
    <property type="nucleotide sequence ID" value="NZ_BAABJO010000030.1"/>
</dbReference>
<dbReference type="SMART" id="SM00354">
    <property type="entry name" value="HTH_LACI"/>
    <property type="match status" value="1"/>
</dbReference>
<dbReference type="InterPro" id="IPR000843">
    <property type="entry name" value="HTH_LacI"/>
</dbReference>
<evidence type="ECO:0000259" key="4">
    <source>
        <dbReference type="PROSITE" id="PS50932"/>
    </source>
</evidence>
<dbReference type="Gene3D" id="1.10.260.40">
    <property type="entry name" value="lambda repressor-like DNA-binding domains"/>
    <property type="match status" value="1"/>
</dbReference>
<comment type="caution">
    <text evidence="5">The sequence shown here is derived from an EMBL/GenBank/DDBJ whole genome shotgun (WGS) entry which is preliminary data.</text>
</comment>
<dbReference type="InterPro" id="IPR046335">
    <property type="entry name" value="LacI/GalR-like_sensor"/>
</dbReference>
<evidence type="ECO:0000256" key="2">
    <source>
        <dbReference type="ARBA" id="ARBA00023125"/>
    </source>
</evidence>
<dbReference type="CDD" id="cd01392">
    <property type="entry name" value="HTH_LacI"/>
    <property type="match status" value="1"/>
</dbReference>
<dbReference type="CDD" id="cd06267">
    <property type="entry name" value="PBP1_LacI_sugar_binding-like"/>
    <property type="match status" value="1"/>
</dbReference>
<dbReference type="Proteomes" id="UP001500804">
    <property type="component" value="Unassembled WGS sequence"/>
</dbReference>
<sequence length="339" mass="36148">MAVNLRDVARRAGVSVPTASRVLSGSDYTVRAELRARVEQAARELHYVPNAHARALLGGDLATVGVLAGDVGDPYFSQIIDGVQELASRHRMLVTICNTGRDVDRELEYLTLLHTHRTGVIIVAGSELVDERYRSGLRERVRAYLTTGGRVVAIGHPDLDVDGVLVDNARGARELGEHLAAHGHREVGVLAGIADLTSTIDRIDGLRAALENHGGTVHVRHVPATRDGGRDGAGHLLAEHPGITALVGTADQMAVGAMSHLRERGVRVPAEVSVAGFNDILIAQDVTPPLTTVRLPLEDMGATALRLAMEPAGSGLPRTRRLTPRLVVRGSTGPARARR</sequence>
<reference evidence="6" key="1">
    <citation type="journal article" date="2019" name="Int. J. Syst. Evol. Microbiol.">
        <title>The Global Catalogue of Microorganisms (GCM) 10K type strain sequencing project: providing services to taxonomists for standard genome sequencing and annotation.</title>
        <authorList>
            <consortium name="The Broad Institute Genomics Platform"/>
            <consortium name="The Broad Institute Genome Sequencing Center for Infectious Disease"/>
            <person name="Wu L."/>
            <person name="Ma J."/>
        </authorList>
    </citation>
    <scope>NUCLEOTIDE SEQUENCE [LARGE SCALE GENOMIC DNA]</scope>
    <source>
        <strain evidence="6">JCM 18302</strain>
    </source>
</reference>